<evidence type="ECO:0000313" key="3">
    <source>
        <dbReference type="EMBL" id="KAJ7660001.1"/>
    </source>
</evidence>
<sequence length="439" mass="47156">MSYANRSPTHGVQISNRPTGGPVAYHIRSQWLSFIAVVVSTLAALLLTTICSPLRASDKLTTGYVYPHWRASGRDPSARSAMCSSIGKLAFLLATPEVTTKTDPGSSGAAFRHCALDLFSLIKIDSTISPSSHVLQADAVFQLQHRPWPHSTFQAASMTRPRFVPTLRHHAAQGASFEHRSVASRTRERAGAAVGKVNKLGLAEPRADVGPRRIIRHGRKSICVRANISGSLTSPDVAVPSSNCTHLFAIQLVLTPEVEVCSRQAEKKLCTHVVFILRNFSHDENLALRVLESTCGEETEHQTGASPHIPGLGISTAAENPELSQIAVPTANVQSLNVPTPPSLMHLLNYPSAYNLISTSDVTSLASDAPQAHAAPSFPTESYEESTLPESKAPHSQSAALLKVPEHIAREGFTMAPKQVGGQGQDLQIMLQLRVPSAP</sequence>
<comment type="caution">
    <text evidence="3">The sequence shown here is derived from an EMBL/GenBank/DDBJ whole genome shotgun (WGS) entry which is preliminary data.</text>
</comment>
<protein>
    <submittedName>
        <fullName evidence="3">Uncharacterized protein</fullName>
    </submittedName>
</protein>
<keyword evidence="2" id="KW-0472">Membrane</keyword>
<keyword evidence="2" id="KW-1133">Transmembrane helix</keyword>
<reference evidence="3" key="1">
    <citation type="submission" date="2023-03" db="EMBL/GenBank/DDBJ databases">
        <title>Massive genome expansion in bonnet fungi (Mycena s.s.) driven by repeated elements and novel gene families across ecological guilds.</title>
        <authorList>
            <consortium name="Lawrence Berkeley National Laboratory"/>
            <person name="Harder C.B."/>
            <person name="Miyauchi S."/>
            <person name="Viragh M."/>
            <person name="Kuo A."/>
            <person name="Thoen E."/>
            <person name="Andreopoulos B."/>
            <person name="Lu D."/>
            <person name="Skrede I."/>
            <person name="Drula E."/>
            <person name="Henrissat B."/>
            <person name="Morin E."/>
            <person name="Kohler A."/>
            <person name="Barry K."/>
            <person name="LaButti K."/>
            <person name="Morin E."/>
            <person name="Salamov A."/>
            <person name="Lipzen A."/>
            <person name="Mereny Z."/>
            <person name="Hegedus B."/>
            <person name="Baldrian P."/>
            <person name="Stursova M."/>
            <person name="Weitz H."/>
            <person name="Taylor A."/>
            <person name="Grigoriev I.V."/>
            <person name="Nagy L.G."/>
            <person name="Martin F."/>
            <person name="Kauserud H."/>
        </authorList>
    </citation>
    <scope>NUCLEOTIDE SEQUENCE</scope>
    <source>
        <strain evidence="3">CBHHK067</strain>
    </source>
</reference>
<evidence type="ECO:0000256" key="2">
    <source>
        <dbReference type="SAM" id="Phobius"/>
    </source>
</evidence>
<feature type="region of interest" description="Disordered" evidence="1">
    <location>
        <begin position="367"/>
        <end position="399"/>
    </location>
</feature>
<dbReference type="Proteomes" id="UP001221757">
    <property type="component" value="Unassembled WGS sequence"/>
</dbReference>
<accession>A0AAD7CRU2</accession>
<gene>
    <name evidence="3" type="ORF">B0H17DRAFT_1145133</name>
</gene>
<feature type="transmembrane region" description="Helical" evidence="2">
    <location>
        <begin position="31"/>
        <end position="51"/>
    </location>
</feature>
<keyword evidence="4" id="KW-1185">Reference proteome</keyword>
<dbReference type="EMBL" id="JARKIE010000264">
    <property type="protein sequence ID" value="KAJ7660001.1"/>
    <property type="molecule type" value="Genomic_DNA"/>
</dbReference>
<name>A0AAD7CRU2_MYCRO</name>
<organism evidence="3 4">
    <name type="scientific">Mycena rosella</name>
    <name type="common">Pink bonnet</name>
    <name type="synonym">Agaricus rosellus</name>
    <dbReference type="NCBI Taxonomy" id="1033263"/>
    <lineage>
        <taxon>Eukaryota</taxon>
        <taxon>Fungi</taxon>
        <taxon>Dikarya</taxon>
        <taxon>Basidiomycota</taxon>
        <taxon>Agaricomycotina</taxon>
        <taxon>Agaricomycetes</taxon>
        <taxon>Agaricomycetidae</taxon>
        <taxon>Agaricales</taxon>
        <taxon>Marasmiineae</taxon>
        <taxon>Mycenaceae</taxon>
        <taxon>Mycena</taxon>
    </lineage>
</organism>
<evidence type="ECO:0000256" key="1">
    <source>
        <dbReference type="SAM" id="MobiDB-lite"/>
    </source>
</evidence>
<evidence type="ECO:0000313" key="4">
    <source>
        <dbReference type="Proteomes" id="UP001221757"/>
    </source>
</evidence>
<proteinExistence type="predicted"/>
<dbReference type="AlphaFoldDB" id="A0AAD7CRU2"/>
<keyword evidence="2" id="KW-0812">Transmembrane</keyword>